<dbReference type="InterPro" id="IPR050324">
    <property type="entry name" value="CDP-alcohol_PTase-I"/>
</dbReference>
<dbReference type="Gene3D" id="1.20.120.1760">
    <property type="match status" value="1"/>
</dbReference>
<evidence type="ECO:0000256" key="10">
    <source>
        <dbReference type="ARBA" id="ARBA00023264"/>
    </source>
</evidence>
<dbReference type="PROSITE" id="PS00379">
    <property type="entry name" value="CDP_ALCOHOL_P_TRANSF"/>
    <property type="match status" value="1"/>
</dbReference>
<keyword evidence="3" id="KW-0444">Lipid biosynthesis</keyword>
<reference evidence="14" key="1">
    <citation type="journal article" date="2019" name="Int. J. Syst. Evol. Microbiol.">
        <title>The Global Catalogue of Microorganisms (GCM) 10K type strain sequencing project: providing services to taxonomists for standard genome sequencing and annotation.</title>
        <authorList>
            <consortium name="The Broad Institute Genomics Platform"/>
            <consortium name="The Broad Institute Genome Sequencing Center for Infectious Disease"/>
            <person name="Wu L."/>
            <person name="Ma J."/>
        </authorList>
    </citation>
    <scope>NUCLEOTIDE SEQUENCE [LARGE SCALE GENOMIC DNA]</scope>
    <source>
        <strain evidence="14">CCUG 56698</strain>
    </source>
</reference>
<dbReference type="InterPro" id="IPR004570">
    <property type="entry name" value="Phosphatidylglycerol_P_synth"/>
</dbReference>
<feature type="transmembrane region" description="Helical" evidence="12">
    <location>
        <begin position="102"/>
        <end position="122"/>
    </location>
</feature>
<evidence type="ECO:0000256" key="4">
    <source>
        <dbReference type="ARBA" id="ARBA00022679"/>
    </source>
</evidence>
<dbReference type="EC" id="2.7.8.-" evidence="13"/>
<evidence type="ECO:0000313" key="14">
    <source>
        <dbReference type="Proteomes" id="UP001596527"/>
    </source>
</evidence>
<comment type="caution">
    <text evidence="13">The sequence shown here is derived from an EMBL/GenBank/DDBJ whole genome shotgun (WGS) entry which is preliminary data.</text>
</comment>
<keyword evidence="4 11" id="KW-0808">Transferase</keyword>
<keyword evidence="9" id="KW-0594">Phospholipid biosynthesis</keyword>
<feature type="transmembrane region" description="Helical" evidence="12">
    <location>
        <begin position="21"/>
        <end position="39"/>
    </location>
</feature>
<accession>A0ABW2SNP3</accession>
<keyword evidence="14" id="KW-1185">Reference proteome</keyword>
<evidence type="ECO:0000256" key="11">
    <source>
        <dbReference type="RuleBase" id="RU003750"/>
    </source>
</evidence>
<dbReference type="GO" id="GO:0016740">
    <property type="term" value="F:transferase activity"/>
    <property type="evidence" value="ECO:0007669"/>
    <property type="project" value="UniProtKB-KW"/>
</dbReference>
<evidence type="ECO:0000256" key="9">
    <source>
        <dbReference type="ARBA" id="ARBA00023209"/>
    </source>
</evidence>
<evidence type="ECO:0000256" key="1">
    <source>
        <dbReference type="ARBA" id="ARBA00004141"/>
    </source>
</evidence>
<evidence type="ECO:0000256" key="2">
    <source>
        <dbReference type="ARBA" id="ARBA00010441"/>
    </source>
</evidence>
<feature type="transmembrane region" description="Helical" evidence="12">
    <location>
        <begin position="76"/>
        <end position="96"/>
    </location>
</feature>
<gene>
    <name evidence="13" type="ORF">ACFQWG_11290</name>
</gene>
<keyword evidence="8 12" id="KW-0472">Membrane</keyword>
<dbReference type="Pfam" id="PF01066">
    <property type="entry name" value="CDP-OH_P_transf"/>
    <property type="match status" value="1"/>
</dbReference>
<dbReference type="InterPro" id="IPR048254">
    <property type="entry name" value="CDP_ALCOHOL_P_TRANSF_CS"/>
</dbReference>
<comment type="similarity">
    <text evidence="2 11">Belongs to the CDP-alcohol phosphatidyltransferase class-I family.</text>
</comment>
<dbReference type="EMBL" id="JBHTEF010000001">
    <property type="protein sequence ID" value="MFC7581777.1"/>
    <property type="molecule type" value="Genomic_DNA"/>
</dbReference>
<dbReference type="Proteomes" id="UP001596527">
    <property type="component" value="Unassembled WGS sequence"/>
</dbReference>
<feature type="transmembrane region" description="Helical" evidence="12">
    <location>
        <begin position="45"/>
        <end position="64"/>
    </location>
</feature>
<proteinExistence type="inferred from homology"/>
<sequence>MRIDGLSLSSLTWRDWLTIPNIVTLARFLLIIPVAWLLISGDHATTALILLTVFGLTDWVDGFLARRMGQESAIGALIDPIADRLGAGVVAMALVLGGRLAAWIVVVIVAVDLCLAVTFLIVRPAQHPPVTPLGKVRTALLMAGFVATGLGLVPGWRAAAVIGRILCATGAVAHAVAGLGYFRAMVRSA</sequence>
<evidence type="ECO:0000256" key="7">
    <source>
        <dbReference type="ARBA" id="ARBA00023098"/>
    </source>
</evidence>
<evidence type="ECO:0000256" key="12">
    <source>
        <dbReference type="SAM" id="Phobius"/>
    </source>
</evidence>
<feature type="transmembrane region" description="Helical" evidence="12">
    <location>
        <begin position="159"/>
        <end position="182"/>
    </location>
</feature>
<dbReference type="InterPro" id="IPR043130">
    <property type="entry name" value="CDP-OH_PTrfase_TM_dom"/>
</dbReference>
<keyword evidence="7" id="KW-0443">Lipid metabolism</keyword>
<name>A0ABW2SNP3_9ACTO</name>
<evidence type="ECO:0000313" key="13">
    <source>
        <dbReference type="EMBL" id="MFC7581777.1"/>
    </source>
</evidence>
<evidence type="ECO:0000256" key="6">
    <source>
        <dbReference type="ARBA" id="ARBA00022989"/>
    </source>
</evidence>
<keyword evidence="5 12" id="KW-0812">Transmembrane</keyword>
<dbReference type="PANTHER" id="PTHR14269:SF62">
    <property type="entry name" value="CDP-DIACYLGLYCEROL--GLYCEROL-3-PHOSPHATE 3-PHOSPHATIDYLTRANSFERASE 1, CHLOROPLASTIC"/>
    <property type="match status" value="1"/>
</dbReference>
<dbReference type="RefSeq" id="WP_380975367.1">
    <property type="nucleotide sequence ID" value="NZ_JBHTEF010000001.1"/>
</dbReference>
<dbReference type="PANTHER" id="PTHR14269">
    <property type="entry name" value="CDP-DIACYLGLYCEROL--GLYCEROL-3-PHOSPHATE 3-PHOSPHATIDYLTRANSFERASE-RELATED"/>
    <property type="match status" value="1"/>
</dbReference>
<evidence type="ECO:0000256" key="8">
    <source>
        <dbReference type="ARBA" id="ARBA00023136"/>
    </source>
</evidence>
<evidence type="ECO:0000256" key="3">
    <source>
        <dbReference type="ARBA" id="ARBA00022516"/>
    </source>
</evidence>
<dbReference type="InterPro" id="IPR000462">
    <property type="entry name" value="CDP-OH_P_trans"/>
</dbReference>
<keyword evidence="10" id="KW-1208">Phospholipid metabolism</keyword>
<protein>
    <submittedName>
        <fullName evidence="13">CDP-alcohol phosphatidyltransferase family protein</fullName>
        <ecNumber evidence="13">2.7.8.-</ecNumber>
    </submittedName>
</protein>
<comment type="subcellular location">
    <subcellularLocation>
        <location evidence="1">Membrane</location>
        <topology evidence="1">Multi-pass membrane protein</topology>
    </subcellularLocation>
</comment>
<dbReference type="PIRSF" id="PIRSF000847">
    <property type="entry name" value="Phos_ph_gly_syn"/>
    <property type="match status" value="1"/>
</dbReference>
<evidence type="ECO:0000256" key="5">
    <source>
        <dbReference type="ARBA" id="ARBA00022692"/>
    </source>
</evidence>
<organism evidence="13 14">
    <name type="scientific">Schaalia naturae</name>
    <dbReference type="NCBI Taxonomy" id="635203"/>
    <lineage>
        <taxon>Bacteria</taxon>
        <taxon>Bacillati</taxon>
        <taxon>Actinomycetota</taxon>
        <taxon>Actinomycetes</taxon>
        <taxon>Actinomycetales</taxon>
        <taxon>Actinomycetaceae</taxon>
        <taxon>Schaalia</taxon>
    </lineage>
</organism>
<keyword evidence="6 12" id="KW-1133">Transmembrane helix</keyword>
<feature type="transmembrane region" description="Helical" evidence="12">
    <location>
        <begin position="134"/>
        <end position="153"/>
    </location>
</feature>